<evidence type="ECO:0000313" key="3">
    <source>
        <dbReference type="EMBL" id="CUK24734.1"/>
    </source>
</evidence>
<dbReference type="Pfam" id="PF02517">
    <property type="entry name" value="Rce1-like"/>
    <property type="match status" value="1"/>
</dbReference>
<feature type="transmembrane region" description="Helical" evidence="1">
    <location>
        <begin position="232"/>
        <end position="251"/>
    </location>
</feature>
<name>A0A0P1ISG8_9RHOB</name>
<gene>
    <name evidence="3" type="ORF">TA5114_00520</name>
</gene>
<keyword evidence="1" id="KW-0812">Transmembrane</keyword>
<dbReference type="RefSeq" id="WP_058313714.1">
    <property type="nucleotide sequence ID" value="NZ_CYTO01000004.1"/>
</dbReference>
<dbReference type="PANTHER" id="PTHR36435">
    <property type="entry name" value="SLR1288 PROTEIN"/>
    <property type="match status" value="1"/>
</dbReference>
<evidence type="ECO:0000259" key="2">
    <source>
        <dbReference type="Pfam" id="PF02517"/>
    </source>
</evidence>
<dbReference type="GO" id="GO:0004175">
    <property type="term" value="F:endopeptidase activity"/>
    <property type="evidence" value="ECO:0007669"/>
    <property type="project" value="UniProtKB-ARBA"/>
</dbReference>
<keyword evidence="4" id="KW-1185">Reference proteome</keyword>
<feature type="transmembrane region" description="Helical" evidence="1">
    <location>
        <begin position="23"/>
        <end position="45"/>
    </location>
</feature>
<dbReference type="GO" id="GO:0080120">
    <property type="term" value="P:CAAX-box protein maturation"/>
    <property type="evidence" value="ECO:0007669"/>
    <property type="project" value="UniProtKB-ARBA"/>
</dbReference>
<keyword evidence="3" id="KW-0378">Hydrolase</keyword>
<accession>A0A0P1ISG8</accession>
<feature type="transmembrane region" description="Helical" evidence="1">
    <location>
        <begin position="179"/>
        <end position="196"/>
    </location>
</feature>
<feature type="transmembrane region" description="Helical" evidence="1">
    <location>
        <begin position="65"/>
        <end position="89"/>
    </location>
</feature>
<proteinExistence type="predicted"/>
<evidence type="ECO:0000256" key="1">
    <source>
        <dbReference type="SAM" id="Phobius"/>
    </source>
</evidence>
<dbReference type="STRING" id="1715691.TA5113_00280"/>
<evidence type="ECO:0000313" key="4">
    <source>
        <dbReference type="Proteomes" id="UP000051184"/>
    </source>
</evidence>
<keyword evidence="1" id="KW-1133">Transmembrane helix</keyword>
<feature type="domain" description="CAAX prenyl protease 2/Lysostaphin resistance protein A-like" evidence="2">
    <location>
        <begin position="144"/>
        <end position="240"/>
    </location>
</feature>
<dbReference type="InterPro" id="IPR052710">
    <property type="entry name" value="CAAX_protease"/>
</dbReference>
<feature type="transmembrane region" description="Helical" evidence="1">
    <location>
        <begin position="271"/>
        <end position="291"/>
    </location>
</feature>
<dbReference type="OrthoDB" id="7171777at2"/>
<reference evidence="4" key="1">
    <citation type="submission" date="2015-09" db="EMBL/GenBank/DDBJ databases">
        <authorList>
            <person name="Rodrigo-Torres Lidia"/>
            <person name="Arahal R.David."/>
        </authorList>
    </citation>
    <scope>NUCLEOTIDE SEQUENCE [LARGE SCALE GENOMIC DNA]</scope>
    <source>
        <strain evidence="4">CECT 5114</strain>
    </source>
</reference>
<protein>
    <submittedName>
        <fullName evidence="3">CAAX amino terminal protease self-immunity</fullName>
    </submittedName>
</protein>
<dbReference type="EMBL" id="CYUE01000002">
    <property type="protein sequence ID" value="CUK24734.1"/>
    <property type="molecule type" value="Genomic_DNA"/>
</dbReference>
<dbReference type="PANTHER" id="PTHR36435:SF1">
    <property type="entry name" value="CAAX AMINO TERMINAL PROTEASE FAMILY PROTEIN"/>
    <property type="match status" value="1"/>
</dbReference>
<dbReference type="GO" id="GO:0006508">
    <property type="term" value="P:proteolysis"/>
    <property type="evidence" value="ECO:0007669"/>
    <property type="project" value="UniProtKB-KW"/>
</dbReference>
<dbReference type="AlphaFoldDB" id="A0A0P1ISG8"/>
<dbReference type="Proteomes" id="UP000051184">
    <property type="component" value="Unassembled WGS sequence"/>
</dbReference>
<dbReference type="InterPro" id="IPR003675">
    <property type="entry name" value="Rce1/LyrA-like_dom"/>
</dbReference>
<keyword evidence="3" id="KW-0645">Protease</keyword>
<feature type="transmembrane region" description="Helical" evidence="1">
    <location>
        <begin position="110"/>
        <end position="128"/>
    </location>
</feature>
<feature type="transmembrane region" description="Helical" evidence="1">
    <location>
        <begin position="202"/>
        <end position="220"/>
    </location>
</feature>
<sequence>MSVYDPHQVLVAPARTSASLPRLFGGVVVLMISIMAFNVAMIRVLEGMTDWERLQIELITGDTARAMLITLYSFTLPIASLWVVTRLLHDRSFTSLIGPLRHAFVDFFRVFRWLIVLVAVMLVLPAPASQQPSMHLGFDTWLPLVLPALLGVLIQVSAEELMFRGYLQSQLAARFSHPIIWMVIPSMIFGFLHFSPEAYGENALFIALWATLFGVAAADLTARSGSLGPAIALHFVNNVVAIMIVGMQHHWDGLALLHMPYGPQDAGHVRTALIVEGPILFCFWLAARIAIRR</sequence>
<keyword evidence="1" id="KW-0472">Membrane</keyword>
<feature type="transmembrane region" description="Helical" evidence="1">
    <location>
        <begin position="140"/>
        <end position="158"/>
    </location>
</feature>
<organism evidence="3 4">
    <name type="scientific">Cognatishimia activa</name>
    <dbReference type="NCBI Taxonomy" id="1715691"/>
    <lineage>
        <taxon>Bacteria</taxon>
        <taxon>Pseudomonadati</taxon>
        <taxon>Pseudomonadota</taxon>
        <taxon>Alphaproteobacteria</taxon>
        <taxon>Rhodobacterales</taxon>
        <taxon>Paracoccaceae</taxon>
        <taxon>Cognatishimia</taxon>
    </lineage>
</organism>